<dbReference type="SUPFAM" id="SSF56784">
    <property type="entry name" value="HAD-like"/>
    <property type="match status" value="1"/>
</dbReference>
<evidence type="ECO:0000313" key="1">
    <source>
        <dbReference type="EMBL" id="KXV00066.1"/>
    </source>
</evidence>
<comment type="caution">
    <text evidence="1">The sequence shown here is derived from an EMBL/GenBank/DDBJ whole genome shotgun (WGS) entry which is preliminary data.</text>
</comment>
<evidence type="ECO:0000313" key="2">
    <source>
        <dbReference type="Proteomes" id="UP000075573"/>
    </source>
</evidence>
<name>A0A149QRW4_9PROT</name>
<organism evidence="1 2">
    <name type="scientific">Gluconobacter potus</name>
    <dbReference type="NCBI Taxonomy" id="2724927"/>
    <lineage>
        <taxon>Bacteria</taxon>
        <taxon>Pseudomonadati</taxon>
        <taxon>Pseudomonadota</taxon>
        <taxon>Alphaproteobacteria</taxon>
        <taxon>Acetobacterales</taxon>
        <taxon>Acetobacteraceae</taxon>
        <taxon>Gluconobacter</taxon>
    </lineage>
</organism>
<dbReference type="Gene3D" id="1.10.40.40">
    <property type="entry name" value="Deoxyribonucleotidase, domain 2"/>
    <property type="match status" value="1"/>
</dbReference>
<proteinExistence type="predicted"/>
<dbReference type="PATRIC" id="fig|442.7.peg.3347"/>
<dbReference type="InterPro" id="IPR036412">
    <property type="entry name" value="HAD-like_sf"/>
</dbReference>
<dbReference type="AlphaFoldDB" id="A0A149QRW4"/>
<sequence length="204" mass="22869">MNVILDVDGVILDYMSHFARFMENEGMPPKVSHLHEGDYNLVNMFPGLSRPEVTDHMVRMSRMPEWFSTFPLMPGAAEGIRTLREITGGSIVCLTSAGQDPEQYAWREHNLRGLDLDGLEMLPFGADKEEALSKYEPGSLFVDDLPANLLKGELAGMETVLFHSPMNVTGRGSFRVADDWPHLLEHARELTARPVEPQPAMLSF</sequence>
<dbReference type="RefSeq" id="WP_062497349.1">
    <property type="nucleotide sequence ID" value="NZ_LHZB01000118.1"/>
</dbReference>
<protein>
    <submittedName>
        <fullName evidence="1">Uncharacterized protein</fullName>
    </submittedName>
</protein>
<dbReference type="EMBL" id="LHZB01000118">
    <property type="protein sequence ID" value="KXV00066.1"/>
    <property type="molecule type" value="Genomic_DNA"/>
</dbReference>
<accession>A0A149QRW4</accession>
<gene>
    <name evidence="1" type="ORF">AD929_12615</name>
</gene>
<dbReference type="Proteomes" id="UP000075573">
    <property type="component" value="Unassembled WGS sequence"/>
</dbReference>
<reference evidence="1 2" key="1">
    <citation type="submission" date="2015-06" db="EMBL/GenBank/DDBJ databases">
        <title>Improved classification and identification of acetic acid bacteria using matrix-assisted laser desorption/ionization time-of-flight mass spectrometry; Gluconobacter nephelii and Gluconobacter uchimurae are later heterotypic synonyms of Gluconobacter japonicus and Gluconobacter oxydans, respectively.</title>
        <authorList>
            <person name="Li L."/>
            <person name="Cleenwerck I."/>
            <person name="De Vuyst L."/>
            <person name="Vandamme P."/>
        </authorList>
    </citation>
    <scope>NUCLEOTIDE SEQUENCE [LARGE SCALE GENOMIC DNA]</scope>
    <source>
        <strain evidence="1 2">LMG 1764</strain>
    </source>
</reference>
<dbReference type="InterPro" id="IPR023214">
    <property type="entry name" value="HAD_sf"/>
</dbReference>
<dbReference type="Gene3D" id="3.40.50.1000">
    <property type="entry name" value="HAD superfamily/HAD-like"/>
    <property type="match status" value="1"/>
</dbReference>